<name>A0A0F9VIX7_9ZZZZ</name>
<comment type="caution">
    <text evidence="1">The sequence shown here is derived from an EMBL/GenBank/DDBJ whole genome shotgun (WGS) entry which is preliminary data.</text>
</comment>
<proteinExistence type="predicted"/>
<organism evidence="1">
    <name type="scientific">marine sediment metagenome</name>
    <dbReference type="NCBI Taxonomy" id="412755"/>
    <lineage>
        <taxon>unclassified sequences</taxon>
        <taxon>metagenomes</taxon>
        <taxon>ecological metagenomes</taxon>
    </lineage>
</organism>
<protein>
    <submittedName>
        <fullName evidence="1">Uncharacterized protein</fullName>
    </submittedName>
</protein>
<sequence length="169" mass="19390">MNKPDSNDLDLFVTLPEWAIGHTHGEYVMGAHLPTRDGRRCGNAHIIAAERAKWDEAKTVYICLTDAGREMRLTKNELEEMFHPTEWISDIDEVKRKFGMQADLSNIEKASQQQDPLAPGLQWATRRCEALLQQGFDRVRPELLVKDFKNCLESASKIYTSNREVRSDD</sequence>
<dbReference type="AlphaFoldDB" id="A0A0F9VIX7"/>
<accession>A0A0F9VIX7</accession>
<dbReference type="EMBL" id="LAZR01000024">
    <property type="protein sequence ID" value="KKO04015.1"/>
    <property type="molecule type" value="Genomic_DNA"/>
</dbReference>
<gene>
    <name evidence="1" type="ORF">LCGC14_0089090</name>
</gene>
<reference evidence="1" key="1">
    <citation type="journal article" date="2015" name="Nature">
        <title>Complex archaea that bridge the gap between prokaryotes and eukaryotes.</title>
        <authorList>
            <person name="Spang A."/>
            <person name="Saw J.H."/>
            <person name="Jorgensen S.L."/>
            <person name="Zaremba-Niedzwiedzka K."/>
            <person name="Martijn J."/>
            <person name="Lind A.E."/>
            <person name="van Eijk R."/>
            <person name="Schleper C."/>
            <person name="Guy L."/>
            <person name="Ettema T.J."/>
        </authorList>
    </citation>
    <scope>NUCLEOTIDE SEQUENCE</scope>
</reference>
<evidence type="ECO:0000313" key="1">
    <source>
        <dbReference type="EMBL" id="KKO04015.1"/>
    </source>
</evidence>